<reference evidence="5 6" key="1">
    <citation type="submission" date="2006-10" db="EMBL/GenBank/DDBJ databases">
        <title>The Genome Sequence of Batrachochytrium dendrobatidis JEL423.</title>
        <authorList>
            <consortium name="The Broad Institute Genome Sequencing Platform"/>
            <person name="Birren B."/>
            <person name="Lander E."/>
            <person name="Galagan J."/>
            <person name="Cuomo C."/>
            <person name="Devon K."/>
            <person name="Jaffe D."/>
            <person name="Butler J."/>
            <person name="Alvarez P."/>
            <person name="Gnerre S."/>
            <person name="Grabherr M."/>
            <person name="Kleber M."/>
            <person name="Mauceli E."/>
            <person name="Brockman W."/>
            <person name="Young S."/>
            <person name="LaButti K."/>
            <person name="Sykes S."/>
            <person name="DeCaprio D."/>
            <person name="Crawford M."/>
            <person name="Koehrsen M."/>
            <person name="Engels R."/>
            <person name="Montgomery P."/>
            <person name="Pearson M."/>
            <person name="Howarth C."/>
            <person name="Larson L."/>
            <person name="White J."/>
            <person name="O'Leary S."/>
            <person name="Kodira C."/>
            <person name="Zeng Q."/>
            <person name="Yandava C."/>
            <person name="Alvarado L."/>
            <person name="Longcore J."/>
            <person name="James T."/>
        </authorList>
    </citation>
    <scope>NUCLEOTIDE SEQUENCE [LARGE SCALE GENOMIC DNA]</scope>
    <source>
        <strain evidence="5 6">JEL423</strain>
    </source>
</reference>
<keyword evidence="3" id="KW-0812">Transmembrane</keyword>
<comment type="similarity">
    <text evidence="2">Belongs to the major facilitator superfamily. Monocarboxylate porter (TC 2.A.1.13) family.</text>
</comment>
<feature type="transmembrane region" description="Helical" evidence="3">
    <location>
        <begin position="272"/>
        <end position="297"/>
    </location>
</feature>
<feature type="transmembrane region" description="Helical" evidence="3">
    <location>
        <begin position="360"/>
        <end position="380"/>
    </location>
</feature>
<feature type="transmembrane region" description="Helical" evidence="3">
    <location>
        <begin position="142"/>
        <end position="161"/>
    </location>
</feature>
<feature type="transmembrane region" description="Helical" evidence="3">
    <location>
        <begin position="113"/>
        <end position="135"/>
    </location>
</feature>
<dbReference type="GO" id="GO:0016020">
    <property type="term" value="C:membrane"/>
    <property type="evidence" value="ECO:0007669"/>
    <property type="project" value="UniProtKB-SubCell"/>
</dbReference>
<dbReference type="InterPro" id="IPR011701">
    <property type="entry name" value="MFS"/>
</dbReference>
<dbReference type="STRING" id="403673.A0A177WAI3"/>
<feature type="transmembrane region" description="Helical" evidence="3">
    <location>
        <begin position="309"/>
        <end position="329"/>
    </location>
</feature>
<dbReference type="OrthoDB" id="2213137at2759"/>
<feature type="transmembrane region" description="Helical" evidence="3">
    <location>
        <begin position="441"/>
        <end position="458"/>
    </location>
</feature>
<dbReference type="CDD" id="cd17352">
    <property type="entry name" value="MFS_MCT_SLC16"/>
    <property type="match status" value="1"/>
</dbReference>
<feature type="domain" description="Major facilitator superfamily (MFS) profile" evidence="4">
    <location>
        <begin position="71"/>
        <end position="462"/>
    </location>
</feature>
<keyword evidence="3" id="KW-1133">Transmembrane helix</keyword>
<feature type="transmembrane region" description="Helical" evidence="3">
    <location>
        <begin position="231"/>
        <end position="251"/>
    </location>
</feature>
<proteinExistence type="inferred from homology"/>
<evidence type="ECO:0000313" key="6">
    <source>
        <dbReference type="Proteomes" id="UP000077115"/>
    </source>
</evidence>
<feature type="transmembrane region" description="Helical" evidence="3">
    <location>
        <begin position="167"/>
        <end position="188"/>
    </location>
</feature>
<dbReference type="InterPro" id="IPR036259">
    <property type="entry name" value="MFS_trans_sf"/>
</dbReference>
<dbReference type="PROSITE" id="PS50850">
    <property type="entry name" value="MFS"/>
    <property type="match status" value="1"/>
</dbReference>
<comment type="subcellular location">
    <subcellularLocation>
        <location evidence="1">Membrane</location>
        <topology evidence="1">Multi-pass membrane protein</topology>
    </subcellularLocation>
</comment>
<dbReference type="InterPro" id="IPR050327">
    <property type="entry name" value="Proton-linked_MCT"/>
</dbReference>
<feature type="transmembrane region" description="Helical" evidence="3">
    <location>
        <begin position="336"/>
        <end position="354"/>
    </location>
</feature>
<keyword evidence="3" id="KW-0472">Membrane</keyword>
<dbReference type="VEuPathDB" id="FungiDB:BDEG_20848"/>
<evidence type="ECO:0000256" key="2">
    <source>
        <dbReference type="ARBA" id="ARBA00006727"/>
    </source>
</evidence>
<dbReference type="InterPro" id="IPR020846">
    <property type="entry name" value="MFS_dom"/>
</dbReference>
<dbReference type="PANTHER" id="PTHR11360:SF284">
    <property type="entry name" value="EG:103B4.3 PROTEIN-RELATED"/>
    <property type="match status" value="1"/>
</dbReference>
<evidence type="ECO:0000313" key="5">
    <source>
        <dbReference type="EMBL" id="OAJ36704.1"/>
    </source>
</evidence>
<feature type="transmembrane region" description="Helical" evidence="3">
    <location>
        <begin position="72"/>
        <end position="93"/>
    </location>
</feature>
<organism evidence="5 6">
    <name type="scientific">Batrachochytrium dendrobatidis (strain JEL423)</name>
    <dbReference type="NCBI Taxonomy" id="403673"/>
    <lineage>
        <taxon>Eukaryota</taxon>
        <taxon>Fungi</taxon>
        <taxon>Fungi incertae sedis</taxon>
        <taxon>Chytridiomycota</taxon>
        <taxon>Chytridiomycota incertae sedis</taxon>
        <taxon>Chytridiomycetes</taxon>
        <taxon>Rhizophydiales</taxon>
        <taxon>Rhizophydiales incertae sedis</taxon>
        <taxon>Batrachochytrium</taxon>
    </lineage>
</organism>
<dbReference type="SUPFAM" id="SSF103473">
    <property type="entry name" value="MFS general substrate transporter"/>
    <property type="match status" value="1"/>
</dbReference>
<feature type="transmembrane region" description="Helical" evidence="3">
    <location>
        <begin position="401"/>
        <end position="421"/>
    </location>
</feature>
<dbReference type="Gene3D" id="1.20.1250.20">
    <property type="entry name" value="MFS general substrate transporter like domains"/>
    <property type="match status" value="2"/>
</dbReference>
<dbReference type="eggNOG" id="KOG2504">
    <property type="taxonomic scope" value="Eukaryota"/>
</dbReference>
<evidence type="ECO:0000256" key="3">
    <source>
        <dbReference type="SAM" id="Phobius"/>
    </source>
</evidence>
<feature type="transmembrane region" description="Helical" evidence="3">
    <location>
        <begin position="200"/>
        <end position="219"/>
    </location>
</feature>
<reference evidence="5 6" key="2">
    <citation type="submission" date="2016-05" db="EMBL/GenBank/DDBJ databases">
        <title>Lineage-specific infection strategies underlie the spectrum of fungal disease in amphibians.</title>
        <authorList>
            <person name="Cuomo C.A."/>
            <person name="Farrer R.A."/>
            <person name="James T."/>
            <person name="Longcore J."/>
            <person name="Birren B."/>
        </authorList>
    </citation>
    <scope>NUCLEOTIDE SEQUENCE [LARGE SCALE GENOMIC DNA]</scope>
    <source>
        <strain evidence="5 6">JEL423</strain>
    </source>
</reference>
<gene>
    <name evidence="5" type="ORF">BDEG_20848</name>
</gene>
<dbReference type="AlphaFoldDB" id="A0A177WAI3"/>
<evidence type="ECO:0000259" key="4">
    <source>
        <dbReference type="PROSITE" id="PS50850"/>
    </source>
</evidence>
<name>A0A177WAI3_BATDL</name>
<evidence type="ECO:0000256" key="1">
    <source>
        <dbReference type="ARBA" id="ARBA00004141"/>
    </source>
</evidence>
<dbReference type="GO" id="GO:0022857">
    <property type="term" value="F:transmembrane transporter activity"/>
    <property type="evidence" value="ECO:0007669"/>
    <property type="project" value="InterPro"/>
</dbReference>
<accession>A0A177WAI3</accession>
<sequence length="471" mass="50768">MSSQSSLSTSCNHDTTHQVTLAFPKPAEFNKSTTAPLPSLDHDDYEQEKLDIKMNADLENEAAIPPDCGYSWVIMVASFFIHFISIGIPTSFGVFQQAYKEEPEFAKSSNLEIAFVGSLGAAGMPIFSILAGRLVDKYGPRIVCACGALIVLVSLIIASFSNATWHLLITHGFLFGLGSSIAYLPGLAVLSDWWVKRRGFATGVAVAGTGIGGLTWGPILRALITSIGWRWTLRTVAMCGSAVILICALLLRIRVKRVAKRTIDLSCLKNSVFIRLYFVTFFNSFGYFIPFFFISIYAVSHGMTREQGALLIGILNGASGLGRVVLGFSGDYAGRINTIAACATTAAISILTIWPFATSFGSVVCVVVMFGFFIGGYVALLPTIVAQQLGANGDIATITGMVYNGLMWGNLFGSPIAGAMIDRFTTISANGSKHTNFLPSIMFSGCCLFTSAMFLVSIKMTTGRMKFWTKV</sequence>
<protein>
    <recommendedName>
        <fullName evidence="4">Major facilitator superfamily (MFS) profile domain-containing protein</fullName>
    </recommendedName>
</protein>
<dbReference type="PANTHER" id="PTHR11360">
    <property type="entry name" value="MONOCARBOXYLATE TRANSPORTER"/>
    <property type="match status" value="1"/>
</dbReference>
<dbReference type="Proteomes" id="UP000077115">
    <property type="component" value="Unassembled WGS sequence"/>
</dbReference>
<dbReference type="EMBL" id="DS022300">
    <property type="protein sequence ID" value="OAJ36704.1"/>
    <property type="molecule type" value="Genomic_DNA"/>
</dbReference>
<dbReference type="Pfam" id="PF07690">
    <property type="entry name" value="MFS_1"/>
    <property type="match status" value="1"/>
</dbReference>